<protein>
    <submittedName>
        <fullName evidence="6">Histidine phosphatase family protein</fullName>
    </submittedName>
</protein>
<dbReference type="Gene3D" id="3.40.50.1240">
    <property type="entry name" value="Phosphoglycerate mutase-like"/>
    <property type="match status" value="1"/>
</dbReference>
<feature type="binding site" evidence="4">
    <location>
        <begin position="8"/>
        <end position="15"/>
    </location>
    <ligand>
        <name>substrate</name>
    </ligand>
</feature>
<dbReference type="InterPro" id="IPR001345">
    <property type="entry name" value="PG/BPGM_mutase_AS"/>
</dbReference>
<evidence type="ECO:0000256" key="1">
    <source>
        <dbReference type="ARBA" id="ARBA00023152"/>
    </source>
</evidence>
<evidence type="ECO:0000313" key="7">
    <source>
        <dbReference type="Proteomes" id="UP001164557"/>
    </source>
</evidence>
<organism evidence="6 7">
    <name type="scientific">Lactobacillus helsingborgensis</name>
    <dbReference type="NCBI Taxonomy" id="1218494"/>
    <lineage>
        <taxon>Bacteria</taxon>
        <taxon>Bacillati</taxon>
        <taxon>Bacillota</taxon>
        <taxon>Bacilli</taxon>
        <taxon>Lactobacillales</taxon>
        <taxon>Lactobacillaceae</taxon>
        <taxon>Lactobacillus</taxon>
    </lineage>
</organism>
<feature type="active site" description="Tele-phosphohistidine intermediate" evidence="3">
    <location>
        <position position="9"/>
    </location>
</feature>
<dbReference type="Proteomes" id="UP001164557">
    <property type="component" value="Chromosome"/>
</dbReference>
<keyword evidence="7" id="KW-1185">Reference proteome</keyword>
<dbReference type="GO" id="GO:0005737">
    <property type="term" value="C:cytoplasm"/>
    <property type="evidence" value="ECO:0007669"/>
    <property type="project" value="TreeGrafter"/>
</dbReference>
<keyword evidence="1" id="KW-0324">Glycolysis</keyword>
<name>A0AA47B358_9LACO</name>
<dbReference type="PANTHER" id="PTHR48100:SF1">
    <property type="entry name" value="HISTIDINE PHOSPHATASE FAMILY PROTEIN-RELATED"/>
    <property type="match status" value="1"/>
</dbReference>
<gene>
    <name evidence="6" type="ORF">LDX53_06780</name>
</gene>
<dbReference type="CDD" id="cd07067">
    <property type="entry name" value="HP_PGM_like"/>
    <property type="match status" value="1"/>
</dbReference>
<dbReference type="AlphaFoldDB" id="A0AA47B358"/>
<dbReference type="GO" id="GO:0016791">
    <property type="term" value="F:phosphatase activity"/>
    <property type="evidence" value="ECO:0007669"/>
    <property type="project" value="TreeGrafter"/>
</dbReference>
<reference evidence="6" key="1">
    <citation type="submission" date="2021-09" db="EMBL/GenBank/DDBJ databases">
        <title>Lactobacillus species from Apis mellifera, Switzerland.</title>
        <authorList>
            <person name="Pfister J."/>
            <person name="Brown A."/>
            <person name="Neumann P."/>
            <person name="Collaud A."/>
            <person name="Retschnig G."/>
            <person name="Perreten V."/>
        </authorList>
    </citation>
    <scope>NUCLEOTIDE SEQUENCE</scope>
    <source>
        <strain evidence="6">IBH002</strain>
    </source>
</reference>
<accession>A0AA47B358</accession>
<evidence type="ECO:0000256" key="2">
    <source>
        <dbReference type="ARBA" id="ARBA00023235"/>
    </source>
</evidence>
<evidence type="ECO:0000256" key="3">
    <source>
        <dbReference type="PIRSR" id="PIRSR613078-1"/>
    </source>
</evidence>
<dbReference type="InterPro" id="IPR050275">
    <property type="entry name" value="PGM_Phosphatase"/>
</dbReference>
<feature type="site" description="Transition state stabilizer" evidence="5">
    <location>
        <position position="151"/>
    </location>
</feature>
<sequence length="213" mass="24373">MLNVFIVRHGQTDTNKVAAINGSGTDLPLNKLGKQQVETLRDSFDINKIDYIYASPLTRARQTAEILAQGKLEVNVDERLKEIYFGNWDGQSIEEIQEKYPQAFDELGYFKENYVDYCTGESYQHLADRLMDFWHELVNNHEHESVLLVCHGIASRTLVQTLLGIPSMTEISLIQNAAVINLTVDDQTKKVFLRYYNRIAPGKFFIEDKHGTA</sequence>
<dbReference type="InterPro" id="IPR013078">
    <property type="entry name" value="His_Pase_superF_clade-1"/>
</dbReference>
<proteinExistence type="predicted"/>
<dbReference type="SMART" id="SM00855">
    <property type="entry name" value="PGAM"/>
    <property type="match status" value="1"/>
</dbReference>
<dbReference type="RefSeq" id="WP_046327495.1">
    <property type="nucleotide sequence ID" value="NZ_CP029544.1"/>
</dbReference>
<dbReference type="PROSITE" id="PS00175">
    <property type="entry name" value="PG_MUTASE"/>
    <property type="match status" value="1"/>
</dbReference>
<evidence type="ECO:0000313" key="6">
    <source>
        <dbReference type="EMBL" id="UZX29277.1"/>
    </source>
</evidence>
<dbReference type="InterPro" id="IPR029033">
    <property type="entry name" value="His_PPase_superfam"/>
</dbReference>
<feature type="binding site" evidence="4">
    <location>
        <position position="59"/>
    </location>
    <ligand>
        <name>substrate</name>
    </ligand>
</feature>
<dbReference type="PANTHER" id="PTHR48100">
    <property type="entry name" value="BROAD-SPECIFICITY PHOSPHATASE YOR283W-RELATED"/>
    <property type="match status" value="1"/>
</dbReference>
<feature type="active site" description="Proton donor/acceptor" evidence="3">
    <location>
        <position position="82"/>
    </location>
</feature>
<dbReference type="Pfam" id="PF00300">
    <property type="entry name" value="His_Phos_1"/>
    <property type="match status" value="1"/>
</dbReference>
<evidence type="ECO:0000256" key="4">
    <source>
        <dbReference type="PIRSR" id="PIRSR613078-2"/>
    </source>
</evidence>
<dbReference type="SUPFAM" id="SSF53254">
    <property type="entry name" value="Phosphoglycerate mutase-like"/>
    <property type="match status" value="1"/>
</dbReference>
<keyword evidence="2" id="KW-0413">Isomerase</keyword>
<evidence type="ECO:0000256" key="5">
    <source>
        <dbReference type="PIRSR" id="PIRSR613078-3"/>
    </source>
</evidence>
<dbReference type="EMBL" id="CP084389">
    <property type="protein sequence ID" value="UZX29277.1"/>
    <property type="molecule type" value="Genomic_DNA"/>
</dbReference>